<feature type="domain" description="SsuA/THI5-like" evidence="1">
    <location>
        <begin position="45"/>
        <end position="233"/>
    </location>
</feature>
<feature type="non-terminal residue" evidence="2">
    <location>
        <position position="1"/>
    </location>
</feature>
<dbReference type="PANTHER" id="PTHR30024">
    <property type="entry name" value="ALIPHATIC SULFONATES-BINDING PROTEIN-RELATED"/>
    <property type="match status" value="1"/>
</dbReference>
<dbReference type="Gene3D" id="3.40.190.10">
    <property type="entry name" value="Periplasmic binding protein-like II"/>
    <property type="match status" value="2"/>
</dbReference>
<reference evidence="2" key="1">
    <citation type="submission" date="2018-05" db="EMBL/GenBank/DDBJ databases">
        <authorList>
            <person name="Lanie J.A."/>
            <person name="Ng W.-L."/>
            <person name="Kazmierczak K.M."/>
            <person name="Andrzejewski T.M."/>
            <person name="Davidsen T.M."/>
            <person name="Wayne K.J."/>
            <person name="Tettelin H."/>
            <person name="Glass J.I."/>
            <person name="Rusch D."/>
            <person name="Podicherti R."/>
            <person name="Tsui H.-C.T."/>
            <person name="Winkler M.E."/>
        </authorList>
    </citation>
    <scope>NUCLEOTIDE SEQUENCE</scope>
</reference>
<name>A0A382U5U7_9ZZZZ</name>
<evidence type="ECO:0000313" key="2">
    <source>
        <dbReference type="EMBL" id="SVD29674.1"/>
    </source>
</evidence>
<dbReference type="InterPro" id="IPR015168">
    <property type="entry name" value="SsuA/THI5"/>
</dbReference>
<evidence type="ECO:0000259" key="1">
    <source>
        <dbReference type="Pfam" id="PF09084"/>
    </source>
</evidence>
<dbReference type="EMBL" id="UINC01141748">
    <property type="protein sequence ID" value="SVD29674.1"/>
    <property type="molecule type" value="Genomic_DNA"/>
</dbReference>
<accession>A0A382U5U7</accession>
<sequence>AVVALNLSLSVVNAAAKEVRIAFFLEWASPNQEDKVKKAFDKAFGVPVKWTNFATGGEMTEAMMSGDIDISYSQGLTPFVNAANSKKPITLVDVAILYGMKGTTCVVSNASGISKANGYQLEGKKVAVALGTMADYVFRETMKVVGADASKMKIVDMVPEDSAVALANGDVVMSCLFGKKSIAKAEEAGKKMLTVKEAADAGIAGIDITSVTNRFMKENPGMVSTFLEVTHEANDRYKLGRSNFSIIAKDATMSVKSTKDQMASFGFPDTRTQLTKYFNHGGILMKYLEVMGNMFA</sequence>
<dbReference type="Pfam" id="PF09084">
    <property type="entry name" value="NMT1"/>
    <property type="match status" value="1"/>
</dbReference>
<organism evidence="2">
    <name type="scientific">marine metagenome</name>
    <dbReference type="NCBI Taxonomy" id="408172"/>
    <lineage>
        <taxon>unclassified sequences</taxon>
        <taxon>metagenomes</taxon>
        <taxon>ecological metagenomes</taxon>
    </lineage>
</organism>
<proteinExistence type="predicted"/>
<gene>
    <name evidence="2" type="ORF">METZ01_LOCUS382528</name>
</gene>
<dbReference type="AlphaFoldDB" id="A0A382U5U7"/>
<dbReference type="SUPFAM" id="SSF53850">
    <property type="entry name" value="Periplasmic binding protein-like II"/>
    <property type="match status" value="1"/>
</dbReference>
<feature type="non-terminal residue" evidence="2">
    <location>
        <position position="296"/>
    </location>
</feature>
<protein>
    <recommendedName>
        <fullName evidence="1">SsuA/THI5-like domain-containing protein</fullName>
    </recommendedName>
</protein>